<dbReference type="EMBL" id="CP053084">
    <property type="protein sequence ID" value="QJR30037.1"/>
    <property type="molecule type" value="Genomic_DNA"/>
</dbReference>
<sequence length="164" mass="18266">MNALSFRRNHAQALLKSGELEQAVAYMTRYALSGDVEAMILLANYEFDQGTRERSDGWIKQAEQSLHPEDHDAKVELLSAYQMGLGSEDHEVRDRRALELLGELAESGNLVAAHSLMSHYLYGLNGAEVSREKFAYWARVADSLGSDGATLALKNIERWPNVGL</sequence>
<dbReference type="InterPro" id="IPR011990">
    <property type="entry name" value="TPR-like_helical_dom_sf"/>
</dbReference>
<gene>
    <name evidence="1" type="ORF">HKT17_10120</name>
</gene>
<evidence type="ECO:0008006" key="3">
    <source>
        <dbReference type="Google" id="ProtNLM"/>
    </source>
</evidence>
<name>A0ABX6N9G0_9BURK</name>
<evidence type="ECO:0000313" key="2">
    <source>
        <dbReference type="Proteomes" id="UP000501130"/>
    </source>
</evidence>
<dbReference type="SUPFAM" id="SSF81901">
    <property type="entry name" value="HCP-like"/>
    <property type="match status" value="1"/>
</dbReference>
<organism evidence="1 2">
    <name type="scientific">Limnobacter profundi</name>
    <dbReference type="NCBI Taxonomy" id="2732163"/>
    <lineage>
        <taxon>Bacteria</taxon>
        <taxon>Pseudomonadati</taxon>
        <taxon>Pseudomonadota</taxon>
        <taxon>Betaproteobacteria</taxon>
        <taxon>Burkholderiales</taxon>
        <taxon>Burkholderiaceae</taxon>
        <taxon>Limnobacter</taxon>
    </lineage>
</organism>
<accession>A0ABX6N9G0</accession>
<evidence type="ECO:0000313" key="1">
    <source>
        <dbReference type="EMBL" id="QJR30037.1"/>
    </source>
</evidence>
<reference evidence="1 2" key="1">
    <citation type="submission" date="2020-05" db="EMBL/GenBank/DDBJ databases">
        <title>Compete genome of Limnobacter sp. SAORIC-580.</title>
        <authorList>
            <person name="Song J."/>
            <person name="Cho J.-C."/>
        </authorList>
    </citation>
    <scope>NUCLEOTIDE SEQUENCE [LARGE SCALE GENOMIC DNA]</scope>
    <source>
        <strain evidence="1 2">SAORIC-580</strain>
    </source>
</reference>
<keyword evidence="2" id="KW-1185">Reference proteome</keyword>
<proteinExistence type="predicted"/>
<dbReference type="Gene3D" id="1.25.40.10">
    <property type="entry name" value="Tetratricopeptide repeat domain"/>
    <property type="match status" value="1"/>
</dbReference>
<dbReference type="Proteomes" id="UP000501130">
    <property type="component" value="Chromosome"/>
</dbReference>
<dbReference type="RefSeq" id="WP_171099810.1">
    <property type="nucleotide sequence ID" value="NZ_CP053084.1"/>
</dbReference>
<protein>
    <recommendedName>
        <fullName evidence="3">Sel1 repeat family protein</fullName>
    </recommendedName>
</protein>